<feature type="domain" description="C2H2-type" evidence="9">
    <location>
        <begin position="427"/>
        <end position="455"/>
    </location>
</feature>
<protein>
    <submittedName>
        <fullName evidence="10">Zinc finger and BTB domain-containing protein 14</fullName>
    </submittedName>
</protein>
<dbReference type="OrthoDB" id="8113227at2759"/>
<comment type="subcellular location">
    <subcellularLocation>
        <location evidence="1">Nucleus</location>
    </subcellularLocation>
</comment>
<keyword evidence="5" id="KW-0862">Zinc</keyword>
<evidence type="ECO:0000256" key="6">
    <source>
        <dbReference type="ARBA" id="ARBA00023242"/>
    </source>
</evidence>
<evidence type="ECO:0000259" key="9">
    <source>
        <dbReference type="PROSITE" id="PS50157"/>
    </source>
</evidence>
<dbReference type="Gene3D" id="3.30.160.60">
    <property type="entry name" value="Classic Zinc Finger"/>
    <property type="match status" value="2"/>
</dbReference>
<dbReference type="GO" id="GO:0005634">
    <property type="term" value="C:nucleus"/>
    <property type="evidence" value="ECO:0007669"/>
    <property type="project" value="UniProtKB-SubCell"/>
</dbReference>
<dbReference type="SMART" id="SM00355">
    <property type="entry name" value="ZnF_C2H2"/>
    <property type="match status" value="3"/>
</dbReference>
<evidence type="ECO:0000313" key="10">
    <source>
        <dbReference type="EMBL" id="KAA8495337.1"/>
    </source>
</evidence>
<sequence>MAAAADFPHAAVSLFLDFEDDQRVWAGLLALFEVASVRQWLLSQDNVGTAMQLGEESMSMVEAFQRLDRNQYTGYASLTPVRACGWFYAAITQTLNGTLIPSEYTGLPPSPRDTAAVSTGGMAFGSSKQKCSVCFFASAQMLVTVNVQVLQDGRLRIQCGATEPGAFIGLHEFVAVVGTSFYQFRAFMGWRNPELSQLCSRGGFHVQQPSWAAVRDLFSAVQMRDDVEYMMSSVIVDPHGRVLAEERFPFRITYTFPGSGDRSMHEGPRAYSQSFPKCQPEWMAAELPRKLSLDRLQRYQQYQQQQQQQYPFYPHRPYATAHVYGVNAGPPAEYGTALSPNQGRSPGSDSADQGSGGAAVEGGNFTRSQSQRPALPPIELGVDYVVRSDLAPEDTKTMMCLRCSLAFRQISHLKEHINAIHRGLRPHVCEICKQTFTRAGNLKQHERQVHSDERPYACDQCGKSFKLPARLKTHVREVHGVLTSSPAEAKQDNSSASTSQDSS</sequence>
<evidence type="ECO:0000256" key="1">
    <source>
        <dbReference type="ARBA" id="ARBA00004123"/>
    </source>
</evidence>
<gene>
    <name evidence="10" type="ORF">FVE85_1492</name>
</gene>
<feature type="domain" description="C2H2-type" evidence="9">
    <location>
        <begin position="456"/>
        <end position="479"/>
    </location>
</feature>
<organism evidence="10 11">
    <name type="scientific">Porphyridium purpureum</name>
    <name type="common">Red alga</name>
    <name type="synonym">Porphyridium cruentum</name>
    <dbReference type="NCBI Taxonomy" id="35688"/>
    <lineage>
        <taxon>Eukaryota</taxon>
        <taxon>Rhodophyta</taxon>
        <taxon>Bangiophyceae</taxon>
        <taxon>Porphyridiales</taxon>
        <taxon>Porphyridiaceae</taxon>
        <taxon>Porphyridium</taxon>
    </lineage>
</organism>
<dbReference type="GO" id="GO:0010468">
    <property type="term" value="P:regulation of gene expression"/>
    <property type="evidence" value="ECO:0007669"/>
    <property type="project" value="TreeGrafter"/>
</dbReference>
<dbReference type="AlphaFoldDB" id="A0A5J4YXZ5"/>
<feature type="region of interest" description="Disordered" evidence="8">
    <location>
        <begin position="332"/>
        <end position="373"/>
    </location>
</feature>
<evidence type="ECO:0000256" key="5">
    <source>
        <dbReference type="ARBA" id="ARBA00022833"/>
    </source>
</evidence>
<accession>A0A5J4YXZ5</accession>
<feature type="region of interest" description="Disordered" evidence="8">
    <location>
        <begin position="482"/>
        <end position="503"/>
    </location>
</feature>
<dbReference type="PROSITE" id="PS00028">
    <property type="entry name" value="ZINC_FINGER_C2H2_1"/>
    <property type="match status" value="3"/>
</dbReference>
<keyword evidence="6" id="KW-0539">Nucleus</keyword>
<dbReference type="FunFam" id="3.30.160.60:FF:000065">
    <property type="entry name" value="B-cell CLL/lymphoma 6, member B"/>
    <property type="match status" value="1"/>
</dbReference>
<dbReference type="InterPro" id="IPR013087">
    <property type="entry name" value="Znf_C2H2_type"/>
</dbReference>
<proteinExistence type="predicted"/>
<evidence type="ECO:0000256" key="8">
    <source>
        <dbReference type="SAM" id="MobiDB-lite"/>
    </source>
</evidence>
<dbReference type="GO" id="GO:0008270">
    <property type="term" value="F:zinc ion binding"/>
    <property type="evidence" value="ECO:0007669"/>
    <property type="project" value="UniProtKB-KW"/>
</dbReference>
<dbReference type="InterPro" id="IPR050331">
    <property type="entry name" value="Zinc_finger"/>
</dbReference>
<dbReference type="FunFam" id="3.30.160.60:FF:001049">
    <property type="entry name" value="zinc finger protein 319"/>
    <property type="match status" value="1"/>
</dbReference>
<dbReference type="InterPro" id="IPR036236">
    <property type="entry name" value="Znf_C2H2_sf"/>
</dbReference>
<evidence type="ECO:0000256" key="2">
    <source>
        <dbReference type="ARBA" id="ARBA00022723"/>
    </source>
</evidence>
<keyword evidence="2" id="KW-0479">Metal-binding</keyword>
<evidence type="ECO:0000256" key="7">
    <source>
        <dbReference type="PROSITE-ProRule" id="PRU00042"/>
    </source>
</evidence>
<dbReference type="Proteomes" id="UP000324585">
    <property type="component" value="Unassembled WGS sequence"/>
</dbReference>
<dbReference type="PROSITE" id="PS50157">
    <property type="entry name" value="ZINC_FINGER_C2H2_2"/>
    <property type="match status" value="3"/>
</dbReference>
<dbReference type="SUPFAM" id="SSF57667">
    <property type="entry name" value="beta-beta-alpha zinc fingers"/>
    <property type="match status" value="2"/>
</dbReference>
<dbReference type="PANTHER" id="PTHR16515:SF66">
    <property type="entry name" value="C2H2-TYPE DOMAIN-CONTAINING PROTEIN"/>
    <property type="match status" value="1"/>
</dbReference>
<feature type="compositionally biased region" description="Low complexity" evidence="8">
    <location>
        <begin position="494"/>
        <end position="503"/>
    </location>
</feature>
<keyword evidence="11" id="KW-1185">Reference proteome</keyword>
<name>A0A5J4YXZ5_PORPP</name>
<dbReference type="PANTHER" id="PTHR16515">
    <property type="entry name" value="PR DOMAIN ZINC FINGER PROTEIN"/>
    <property type="match status" value="1"/>
</dbReference>
<dbReference type="Pfam" id="PF00096">
    <property type="entry name" value="zf-C2H2"/>
    <property type="match status" value="2"/>
</dbReference>
<evidence type="ECO:0000256" key="4">
    <source>
        <dbReference type="ARBA" id="ARBA00022771"/>
    </source>
</evidence>
<reference evidence="11" key="1">
    <citation type="journal article" date="2019" name="Nat. Commun.">
        <title>Expansion of phycobilisome linker gene families in mesophilic red algae.</title>
        <authorList>
            <person name="Lee J."/>
            <person name="Kim D."/>
            <person name="Bhattacharya D."/>
            <person name="Yoon H.S."/>
        </authorList>
    </citation>
    <scope>NUCLEOTIDE SEQUENCE [LARGE SCALE GENOMIC DNA]</scope>
    <source>
        <strain evidence="11">CCMP 1328</strain>
    </source>
</reference>
<evidence type="ECO:0000256" key="3">
    <source>
        <dbReference type="ARBA" id="ARBA00022737"/>
    </source>
</evidence>
<evidence type="ECO:0000313" key="11">
    <source>
        <dbReference type="Proteomes" id="UP000324585"/>
    </source>
</evidence>
<dbReference type="EMBL" id="VRMN01000003">
    <property type="protein sequence ID" value="KAA8495337.1"/>
    <property type="molecule type" value="Genomic_DNA"/>
</dbReference>
<comment type="caution">
    <text evidence="10">The sequence shown here is derived from an EMBL/GenBank/DDBJ whole genome shotgun (WGS) entry which is preliminary data.</text>
</comment>
<keyword evidence="3" id="KW-0677">Repeat</keyword>
<feature type="domain" description="C2H2-type" evidence="9">
    <location>
        <begin position="398"/>
        <end position="426"/>
    </location>
</feature>
<keyword evidence="4 7" id="KW-0863">Zinc-finger</keyword>